<feature type="transmembrane region" description="Helical" evidence="1">
    <location>
        <begin position="70"/>
        <end position="88"/>
    </location>
</feature>
<feature type="transmembrane region" description="Helical" evidence="1">
    <location>
        <begin position="37"/>
        <end position="58"/>
    </location>
</feature>
<proteinExistence type="predicted"/>
<dbReference type="AlphaFoldDB" id="A0A830G7L1"/>
<dbReference type="Proteomes" id="UP000608850">
    <property type="component" value="Unassembled WGS sequence"/>
</dbReference>
<reference evidence="2 3" key="1">
    <citation type="journal article" date="2019" name="Int. J. Syst. Evol. Microbiol.">
        <title>The Global Catalogue of Microorganisms (GCM) 10K type strain sequencing project: providing services to taxonomists for standard genome sequencing and annotation.</title>
        <authorList>
            <consortium name="The Broad Institute Genomics Platform"/>
            <consortium name="The Broad Institute Genome Sequencing Center for Infectious Disease"/>
            <person name="Wu L."/>
            <person name="Ma J."/>
        </authorList>
    </citation>
    <scope>NUCLEOTIDE SEQUENCE [LARGE SCALE GENOMIC DNA]</scope>
    <source>
        <strain evidence="2 3">JCM 16331</strain>
    </source>
</reference>
<name>A0A830G7L1_9EURY</name>
<keyword evidence="1" id="KW-0812">Transmembrane</keyword>
<keyword evidence="1" id="KW-1133">Transmembrane helix</keyword>
<feature type="transmembrane region" description="Helical" evidence="1">
    <location>
        <begin position="100"/>
        <end position="118"/>
    </location>
</feature>
<evidence type="ECO:0000256" key="1">
    <source>
        <dbReference type="SAM" id="Phobius"/>
    </source>
</evidence>
<accession>A0A830G7L1</accession>
<evidence type="ECO:0000313" key="3">
    <source>
        <dbReference type="Proteomes" id="UP000608850"/>
    </source>
</evidence>
<keyword evidence="1" id="KW-0472">Membrane</keyword>
<dbReference type="RefSeq" id="WP_188876723.1">
    <property type="nucleotide sequence ID" value="NZ_BMOQ01000001.1"/>
</dbReference>
<keyword evidence="3" id="KW-1185">Reference proteome</keyword>
<organism evidence="2 3">
    <name type="scientific">Halarchaeum nitratireducens</name>
    <dbReference type="NCBI Taxonomy" id="489913"/>
    <lineage>
        <taxon>Archaea</taxon>
        <taxon>Methanobacteriati</taxon>
        <taxon>Methanobacteriota</taxon>
        <taxon>Stenosarchaea group</taxon>
        <taxon>Halobacteria</taxon>
        <taxon>Halobacteriales</taxon>
        <taxon>Halobacteriaceae</taxon>
    </lineage>
</organism>
<evidence type="ECO:0000313" key="2">
    <source>
        <dbReference type="EMBL" id="GGN07342.1"/>
    </source>
</evidence>
<dbReference type="EMBL" id="BMOQ01000001">
    <property type="protein sequence ID" value="GGN07342.1"/>
    <property type="molecule type" value="Genomic_DNA"/>
</dbReference>
<sequence>MGRPDVTTVFRAVLGCFAAAPVGYALAAPFAPPDPFTAITYGLAGAALAGACGAVVAVRRALAPERLARALVVFYLAAFAALVAIQTLARATVGWVEGPWAGFAALLVGALLAYALAFRRRA</sequence>
<protein>
    <submittedName>
        <fullName evidence="2">Uncharacterized protein</fullName>
    </submittedName>
</protein>
<comment type="caution">
    <text evidence="2">The sequence shown here is derived from an EMBL/GenBank/DDBJ whole genome shotgun (WGS) entry which is preliminary data.</text>
</comment>
<gene>
    <name evidence="2" type="ORF">GCM10009021_03020</name>
</gene>